<evidence type="ECO:0000259" key="4">
    <source>
        <dbReference type="Pfam" id="PF01555"/>
    </source>
</evidence>
<keyword evidence="2 5" id="KW-0489">Methyltransferase</keyword>
<dbReference type="InterPro" id="IPR029063">
    <property type="entry name" value="SAM-dependent_MTases_sf"/>
</dbReference>
<dbReference type="Gene3D" id="3.40.50.150">
    <property type="entry name" value="Vaccinia Virus protein VP39"/>
    <property type="match status" value="1"/>
</dbReference>
<dbReference type="GO" id="GO:0003677">
    <property type="term" value="F:DNA binding"/>
    <property type="evidence" value="ECO:0007669"/>
    <property type="project" value="InterPro"/>
</dbReference>
<dbReference type="Pfam" id="PF01555">
    <property type="entry name" value="N6_N4_Mtase"/>
    <property type="match status" value="1"/>
</dbReference>
<proteinExistence type="inferred from homology"/>
<dbReference type="PROSITE" id="PS00092">
    <property type="entry name" value="N6_MTASE"/>
    <property type="match status" value="1"/>
</dbReference>
<sequence>MKKPILYNLTPARGQALLNFQGRIFPNAQMELFETELIEEVRQNGKQKKPAEEKQSELNSDFRNLLIQGDCLSACAYLKSKDIKVDLVYIDPPFASGANYAKKIFLRTGKKEALENENISIGEEVMYGDIWQKEDYLNWLYERLLAIREVMSEKACIYSHFDWHIGHYAKVMLDEIFGESNFINDIVWHYQTSSGAVQKKFIKNHDYIFFYAKDREEYIFNLVKQPWPEKTLKKWQKDEKGQIYRAQHGFNKRYYIDPEGKIIDDVWEMTLASRSHERVDYVTQKPEELLERIIKASSDVGMIVADFFSGSGTTLKVAFDLGRKFIGCDIGINSIQTTRDRLVKIGVEFDILKVKGGMRLFRNPAQTTAKIFGLIDGFKTRTELGLGEFWDGGIVEGKGEFIPVKFVQIHDRLTKELLDVLLEEIYQLQDVAGAVSKAKIIYAHIDPDIDQSYVNKVIKDAGKTTIEVELVGLDDLLGEKADKLFMPDSAEVVVSETEGGRRVEIKRFFSPYLKTKIDEYNSRKVNKGQMSLDEGAEEVARPQKKISISDNGLELIEAVQFDTTLREDGVWISNPDLEDKAGVKDKIKAVYKIPAKKFKMKIRNIAGDEIIIDSRDI</sequence>
<evidence type="ECO:0000256" key="1">
    <source>
        <dbReference type="ARBA" id="ARBA00006594"/>
    </source>
</evidence>
<comment type="similarity">
    <text evidence="1">Belongs to the N(4)/N(6)-methyltransferase family.</text>
</comment>
<name>A0A7V3KNN6_UNCW3</name>
<dbReference type="GO" id="GO:0032259">
    <property type="term" value="P:methylation"/>
    <property type="evidence" value="ECO:0007669"/>
    <property type="project" value="UniProtKB-KW"/>
</dbReference>
<dbReference type="GO" id="GO:0008170">
    <property type="term" value="F:N-methyltransferase activity"/>
    <property type="evidence" value="ECO:0007669"/>
    <property type="project" value="InterPro"/>
</dbReference>
<dbReference type="AlphaFoldDB" id="A0A7V3KNN6"/>
<gene>
    <name evidence="5" type="ORF">ENV38_03775</name>
</gene>
<reference evidence="5" key="1">
    <citation type="journal article" date="2020" name="mSystems">
        <title>Genome- and Community-Level Interaction Insights into Carbon Utilization and Element Cycling Functions of Hydrothermarchaeota in Hydrothermal Sediment.</title>
        <authorList>
            <person name="Zhou Z."/>
            <person name="Liu Y."/>
            <person name="Xu W."/>
            <person name="Pan J."/>
            <person name="Luo Z.H."/>
            <person name="Li M."/>
        </authorList>
    </citation>
    <scope>NUCLEOTIDE SEQUENCE [LARGE SCALE GENOMIC DNA]</scope>
    <source>
        <strain evidence="5">SpSt-754</strain>
    </source>
</reference>
<feature type="domain" description="DNA methylase N-4/N-6" evidence="4">
    <location>
        <begin position="85"/>
        <end position="336"/>
    </location>
</feature>
<keyword evidence="3 5" id="KW-0808">Transferase</keyword>
<organism evidence="5">
    <name type="scientific">candidate division WOR-3 bacterium</name>
    <dbReference type="NCBI Taxonomy" id="2052148"/>
    <lineage>
        <taxon>Bacteria</taxon>
        <taxon>Bacteria division WOR-3</taxon>
    </lineage>
</organism>
<dbReference type="InterPro" id="IPR002941">
    <property type="entry name" value="DNA_methylase_N4/N6"/>
</dbReference>
<dbReference type="InterPro" id="IPR002052">
    <property type="entry name" value="DNA_methylase_N6_adenine_CS"/>
</dbReference>
<protein>
    <submittedName>
        <fullName evidence="5">Site-specific DNA-methyltransferase</fullName>
    </submittedName>
</protein>
<evidence type="ECO:0000256" key="2">
    <source>
        <dbReference type="ARBA" id="ARBA00022603"/>
    </source>
</evidence>
<dbReference type="EMBL" id="DTGD01000142">
    <property type="protein sequence ID" value="HGB36005.1"/>
    <property type="molecule type" value="Genomic_DNA"/>
</dbReference>
<accession>A0A7V3KNN6</accession>
<dbReference type="InterPro" id="IPR001091">
    <property type="entry name" value="RM_Methyltransferase"/>
</dbReference>
<comment type="caution">
    <text evidence="5">The sequence shown here is derived from an EMBL/GenBank/DDBJ whole genome shotgun (WGS) entry which is preliminary data.</text>
</comment>
<evidence type="ECO:0000256" key="3">
    <source>
        <dbReference type="ARBA" id="ARBA00022679"/>
    </source>
</evidence>
<dbReference type="SUPFAM" id="SSF53335">
    <property type="entry name" value="S-adenosyl-L-methionine-dependent methyltransferases"/>
    <property type="match status" value="1"/>
</dbReference>
<dbReference type="PRINTS" id="PR00508">
    <property type="entry name" value="S21N4MTFRASE"/>
</dbReference>
<evidence type="ECO:0000313" key="5">
    <source>
        <dbReference type="EMBL" id="HGB36005.1"/>
    </source>
</evidence>